<keyword evidence="2" id="KW-1185">Reference proteome</keyword>
<evidence type="ECO:0000313" key="2">
    <source>
        <dbReference type="Proteomes" id="UP000585474"/>
    </source>
</evidence>
<accession>A0A7J0EX41</accession>
<evidence type="ECO:0000313" key="1">
    <source>
        <dbReference type="EMBL" id="GFY90968.1"/>
    </source>
</evidence>
<dbReference type="EMBL" id="BJWL01000007">
    <property type="protein sequence ID" value="GFY90968.1"/>
    <property type="molecule type" value="Genomic_DNA"/>
</dbReference>
<comment type="caution">
    <text evidence="1">The sequence shown here is derived from an EMBL/GenBank/DDBJ whole genome shotgun (WGS) entry which is preliminary data.</text>
</comment>
<name>A0A7J0EX41_9ERIC</name>
<dbReference type="Proteomes" id="UP000585474">
    <property type="component" value="Unassembled WGS sequence"/>
</dbReference>
<reference evidence="1 2" key="1">
    <citation type="submission" date="2019-07" db="EMBL/GenBank/DDBJ databases">
        <title>De Novo Assembly of kiwifruit Actinidia rufa.</title>
        <authorList>
            <person name="Sugita-Konishi S."/>
            <person name="Sato K."/>
            <person name="Mori E."/>
            <person name="Abe Y."/>
            <person name="Kisaki G."/>
            <person name="Hamano K."/>
            <person name="Suezawa K."/>
            <person name="Otani M."/>
            <person name="Fukuda T."/>
            <person name="Manabe T."/>
            <person name="Gomi K."/>
            <person name="Tabuchi M."/>
            <person name="Akimitsu K."/>
            <person name="Kataoka I."/>
        </authorList>
    </citation>
    <scope>NUCLEOTIDE SEQUENCE [LARGE SCALE GENOMIC DNA]</scope>
    <source>
        <strain evidence="2">cv. Fuchu</strain>
    </source>
</reference>
<gene>
    <name evidence="1" type="ORF">Acr_07g0011640</name>
</gene>
<sequence>MATRKCELMAEKGKWVRIEKRLESKGYSSAIRFQQHIKIQLSSWRIVVPPVEKAEEYTITAEVVSTWEDD</sequence>
<dbReference type="AlphaFoldDB" id="A0A7J0EX41"/>
<protein>
    <submittedName>
        <fullName evidence="1">Uncharacterized protein</fullName>
    </submittedName>
</protein>
<proteinExistence type="predicted"/>
<organism evidence="1 2">
    <name type="scientific">Actinidia rufa</name>
    <dbReference type="NCBI Taxonomy" id="165716"/>
    <lineage>
        <taxon>Eukaryota</taxon>
        <taxon>Viridiplantae</taxon>
        <taxon>Streptophyta</taxon>
        <taxon>Embryophyta</taxon>
        <taxon>Tracheophyta</taxon>
        <taxon>Spermatophyta</taxon>
        <taxon>Magnoliopsida</taxon>
        <taxon>eudicotyledons</taxon>
        <taxon>Gunneridae</taxon>
        <taxon>Pentapetalae</taxon>
        <taxon>asterids</taxon>
        <taxon>Ericales</taxon>
        <taxon>Actinidiaceae</taxon>
        <taxon>Actinidia</taxon>
    </lineage>
</organism>